<organism evidence="1 2">
    <name type="scientific">Stieleria neptunia</name>
    <dbReference type="NCBI Taxonomy" id="2527979"/>
    <lineage>
        <taxon>Bacteria</taxon>
        <taxon>Pseudomonadati</taxon>
        <taxon>Planctomycetota</taxon>
        <taxon>Planctomycetia</taxon>
        <taxon>Pirellulales</taxon>
        <taxon>Pirellulaceae</taxon>
        <taxon>Stieleria</taxon>
    </lineage>
</organism>
<evidence type="ECO:0000313" key="1">
    <source>
        <dbReference type="EMBL" id="QDV40645.1"/>
    </source>
</evidence>
<proteinExistence type="predicted"/>
<reference evidence="1 2" key="1">
    <citation type="submission" date="2019-03" db="EMBL/GenBank/DDBJ databases">
        <title>Deep-cultivation of Planctomycetes and their phenomic and genomic characterization uncovers novel biology.</title>
        <authorList>
            <person name="Wiegand S."/>
            <person name="Jogler M."/>
            <person name="Boedeker C."/>
            <person name="Pinto D."/>
            <person name="Vollmers J."/>
            <person name="Rivas-Marin E."/>
            <person name="Kohn T."/>
            <person name="Peeters S.H."/>
            <person name="Heuer A."/>
            <person name="Rast P."/>
            <person name="Oberbeckmann S."/>
            <person name="Bunk B."/>
            <person name="Jeske O."/>
            <person name="Meyerdierks A."/>
            <person name="Storesund J.E."/>
            <person name="Kallscheuer N."/>
            <person name="Luecker S."/>
            <person name="Lage O.M."/>
            <person name="Pohl T."/>
            <person name="Merkel B.J."/>
            <person name="Hornburger P."/>
            <person name="Mueller R.-W."/>
            <person name="Bruemmer F."/>
            <person name="Labrenz M."/>
            <person name="Spormann A.M."/>
            <person name="Op den Camp H."/>
            <person name="Overmann J."/>
            <person name="Amann R."/>
            <person name="Jetten M.S.M."/>
            <person name="Mascher T."/>
            <person name="Medema M.H."/>
            <person name="Devos D.P."/>
            <person name="Kaster A.-K."/>
            <person name="Ovreas L."/>
            <person name="Rohde M."/>
            <person name="Galperin M.Y."/>
            <person name="Jogler C."/>
        </authorList>
    </citation>
    <scope>NUCLEOTIDE SEQUENCE [LARGE SCALE GENOMIC DNA]</scope>
    <source>
        <strain evidence="1 2">Enr13</strain>
    </source>
</reference>
<name>A0A518HIF7_9BACT</name>
<sequence>MNGVAGEPESGFRPPLFQFHSQTCSIQRRRESSVMTRISLAYPKIPGSSKAPFRRCVAFEKYDGTNLHWVWDWELQWHAFGTRRDRFDLDTSGVDAFNAAHVGLEEAADIFRESLARQFLAKYVSDSDLLNMVPLHSRRQRFPSRRRDRLS</sequence>
<accession>A0A518HIF7</accession>
<keyword evidence="2" id="KW-1185">Reference proteome</keyword>
<evidence type="ECO:0000313" key="2">
    <source>
        <dbReference type="Proteomes" id="UP000319004"/>
    </source>
</evidence>
<protein>
    <submittedName>
        <fullName evidence="1">Uncharacterized protein</fullName>
    </submittedName>
</protein>
<dbReference type="AlphaFoldDB" id="A0A518HIF7"/>
<dbReference type="EMBL" id="CP037423">
    <property type="protein sequence ID" value="QDV40645.1"/>
    <property type="molecule type" value="Genomic_DNA"/>
</dbReference>
<dbReference type="KEGG" id="snep:Enr13x_04790"/>
<gene>
    <name evidence="1" type="ORF">Enr13x_04790</name>
</gene>
<dbReference type="Proteomes" id="UP000319004">
    <property type="component" value="Chromosome"/>
</dbReference>